<organism evidence="1 2">
    <name type="scientific">Candidatus Magnetoglobus multicellularis str. Araruama</name>
    <dbReference type="NCBI Taxonomy" id="890399"/>
    <lineage>
        <taxon>Bacteria</taxon>
        <taxon>Pseudomonadati</taxon>
        <taxon>Thermodesulfobacteriota</taxon>
        <taxon>Desulfobacteria</taxon>
        <taxon>Desulfobacterales</taxon>
        <taxon>Desulfobacteraceae</taxon>
        <taxon>Candidatus Magnetoglobus</taxon>
    </lineage>
</organism>
<evidence type="ECO:0000313" key="1">
    <source>
        <dbReference type="EMBL" id="ETR73668.1"/>
    </source>
</evidence>
<dbReference type="EMBL" id="ATBP01000045">
    <property type="protein sequence ID" value="ETR73668.1"/>
    <property type="molecule type" value="Genomic_DNA"/>
</dbReference>
<name>A0A1V1PFX4_9BACT</name>
<dbReference type="Proteomes" id="UP000189670">
    <property type="component" value="Unassembled WGS sequence"/>
</dbReference>
<evidence type="ECO:0000313" key="2">
    <source>
        <dbReference type="Proteomes" id="UP000189670"/>
    </source>
</evidence>
<protein>
    <recommendedName>
        <fullName evidence="3">Transposase</fullName>
    </recommendedName>
</protein>
<proteinExistence type="predicted"/>
<comment type="caution">
    <text evidence="1">The sequence shown here is derived from an EMBL/GenBank/DDBJ whole genome shotgun (WGS) entry which is preliminary data.</text>
</comment>
<gene>
    <name evidence="1" type="ORF">OMM_06801</name>
</gene>
<accession>A0A1V1PFX4</accession>
<evidence type="ECO:0008006" key="3">
    <source>
        <dbReference type="Google" id="ProtNLM"/>
    </source>
</evidence>
<dbReference type="AlphaFoldDB" id="A0A1V1PFX4"/>
<sequence length="97" mass="10888">MQKKYANPMIHEAFHLLNELSANDETRLQARARERAIFNKRIELGYARQKGLEEGIEKGTLCTQIAIGTKLKQLGMTDDQIAQTTSLDASTIQALEV</sequence>
<reference evidence="2" key="1">
    <citation type="submission" date="2012-11" db="EMBL/GenBank/DDBJ databases">
        <authorList>
            <person name="Lucero-Rivera Y.E."/>
            <person name="Tovar-Ramirez D."/>
        </authorList>
    </citation>
    <scope>NUCLEOTIDE SEQUENCE [LARGE SCALE GENOMIC DNA]</scope>
    <source>
        <strain evidence="2">Araruama</strain>
    </source>
</reference>